<evidence type="ECO:0000256" key="1">
    <source>
        <dbReference type="ARBA" id="ARBA00022741"/>
    </source>
</evidence>
<name>Q3MC48_TRIV2</name>
<dbReference type="GO" id="GO:0004674">
    <property type="term" value="F:protein serine/threonine kinase activity"/>
    <property type="evidence" value="ECO:0007669"/>
    <property type="project" value="UniProtKB-KW"/>
</dbReference>
<dbReference type="CDD" id="cd14014">
    <property type="entry name" value="STKc_PknB_like"/>
    <property type="match status" value="1"/>
</dbReference>
<evidence type="ECO:0000256" key="3">
    <source>
        <dbReference type="SAM" id="Phobius"/>
    </source>
</evidence>
<dbReference type="InterPro" id="IPR008271">
    <property type="entry name" value="Ser/Thr_kinase_AS"/>
</dbReference>
<reference evidence="6" key="1">
    <citation type="journal article" date="2014" name="Stand. Genomic Sci.">
        <title>Complete genome sequence of Anabaena variabilis ATCC 29413.</title>
        <authorList>
            <person name="Thiel T."/>
            <person name="Pratte B.S."/>
            <person name="Zhong J."/>
            <person name="Goodwin L."/>
            <person name="Copeland A."/>
            <person name="Lucas S."/>
            <person name="Han C."/>
            <person name="Pitluck S."/>
            <person name="Land M.L."/>
            <person name="Kyrpides N.C."/>
            <person name="Woyke T."/>
        </authorList>
    </citation>
    <scope>NUCLEOTIDE SEQUENCE [LARGE SCALE GENOMIC DNA]</scope>
    <source>
        <strain evidence="6">ATCC 29413 / PCC 7937</strain>
    </source>
</reference>
<dbReference type="PROSITE" id="PS50011">
    <property type="entry name" value="PROTEIN_KINASE_DOM"/>
    <property type="match status" value="1"/>
</dbReference>
<keyword evidence="5" id="KW-0723">Serine/threonine-protein kinase</keyword>
<dbReference type="EMBL" id="CP000117">
    <property type="protein sequence ID" value="ABA21438.1"/>
    <property type="molecule type" value="Genomic_DNA"/>
</dbReference>
<dbReference type="InterPro" id="IPR000719">
    <property type="entry name" value="Prot_kinase_dom"/>
</dbReference>
<protein>
    <submittedName>
        <fullName evidence="5">Serine/threonine protein kinase</fullName>
    </submittedName>
</protein>
<feature type="domain" description="Protein kinase" evidence="4">
    <location>
        <begin position="12"/>
        <end position="278"/>
    </location>
</feature>
<keyword evidence="1" id="KW-0547">Nucleotide-binding</keyword>
<dbReference type="SUPFAM" id="SSF56112">
    <property type="entry name" value="Protein kinase-like (PK-like)"/>
    <property type="match status" value="1"/>
</dbReference>
<gene>
    <name evidence="5" type="ordered locus">Ava_1816</name>
</gene>
<evidence type="ECO:0000256" key="2">
    <source>
        <dbReference type="ARBA" id="ARBA00022840"/>
    </source>
</evidence>
<dbReference type="PROSITE" id="PS00108">
    <property type="entry name" value="PROTEIN_KINASE_ST"/>
    <property type="match status" value="1"/>
</dbReference>
<dbReference type="PANTHER" id="PTHR24363">
    <property type="entry name" value="SERINE/THREONINE PROTEIN KINASE"/>
    <property type="match status" value="1"/>
</dbReference>
<keyword evidence="2" id="KW-0067">ATP-binding</keyword>
<dbReference type="Pfam" id="PF00069">
    <property type="entry name" value="Pkinase"/>
    <property type="match status" value="1"/>
</dbReference>
<keyword evidence="3" id="KW-1133">Transmembrane helix</keyword>
<dbReference type="Proteomes" id="UP000002533">
    <property type="component" value="Chromosome"/>
</dbReference>
<keyword evidence="5" id="KW-0418">Kinase</keyword>
<keyword evidence="3" id="KW-0812">Transmembrane</keyword>
<keyword evidence="3" id="KW-0472">Membrane</keyword>
<feature type="transmembrane region" description="Helical" evidence="3">
    <location>
        <begin position="310"/>
        <end position="330"/>
    </location>
</feature>
<dbReference type="KEGG" id="ava:Ava_1816"/>
<evidence type="ECO:0000313" key="5">
    <source>
        <dbReference type="EMBL" id="ABA21438.1"/>
    </source>
</evidence>
<evidence type="ECO:0000313" key="6">
    <source>
        <dbReference type="Proteomes" id="UP000002533"/>
    </source>
</evidence>
<accession>Q3MC48</accession>
<organism evidence="5 6">
    <name type="scientific">Trichormus variabilis (strain ATCC 29413 / PCC 7937)</name>
    <name type="common">Anabaena variabilis</name>
    <dbReference type="NCBI Taxonomy" id="240292"/>
    <lineage>
        <taxon>Bacteria</taxon>
        <taxon>Bacillati</taxon>
        <taxon>Cyanobacteriota</taxon>
        <taxon>Cyanophyceae</taxon>
        <taxon>Nostocales</taxon>
        <taxon>Nostocaceae</taxon>
        <taxon>Trichormus</taxon>
    </lineage>
</organism>
<dbReference type="AlphaFoldDB" id="Q3MC48"/>
<dbReference type="HOGENOM" id="CLU_000288_135_7_3"/>
<keyword evidence="5" id="KW-0808">Transferase</keyword>
<sequence>MIMLGEIFNTRYEIQQLLGKKAGRRTLLAKNVVTGELVIVKLLAFSSDFEWDDLKLFEREAETLKSLSHPHIPQYLDYFEVNSPTIKGFALVQSYISAQTLEQYLQSGRSFSESDIKQIATAILEILIYLHGLYPPVIHRDIKPSNILLGERSGNHVGQVYLVDFGSVQTALGTEGGTRTVVGTYGYMPPEQFGGRTVTASDLYSLGATLIYLVTGTHPADLPQKDFRIQFESVANLSPGLTAWLKTMTEPSVERRFSSAQQALKALESSHLLTHSQLVIGKPKWSKIQLTKDADSLEILIPPVGFQPSMVFMGLFAIAWNSFILFWTIGALSAPFPVNIPFALFSLPFWGAGYFMASTFLLSLLGRNRLRLNREQITFTHELFGWKFHRPRPASKESITKLVYISRHLTKDSEGAKTQVPAQLEIWAGVQKYQLGTNTAIQSETELEWLAQELSDWLNIPIQRE</sequence>
<dbReference type="Gene3D" id="1.10.510.10">
    <property type="entry name" value="Transferase(Phosphotransferase) domain 1"/>
    <property type="match status" value="1"/>
</dbReference>
<dbReference type="SMART" id="SM00220">
    <property type="entry name" value="S_TKc"/>
    <property type="match status" value="1"/>
</dbReference>
<dbReference type="STRING" id="240292.Ava_1816"/>
<feature type="transmembrane region" description="Helical" evidence="3">
    <location>
        <begin position="342"/>
        <end position="365"/>
    </location>
</feature>
<proteinExistence type="predicted"/>
<dbReference type="InterPro" id="IPR011009">
    <property type="entry name" value="Kinase-like_dom_sf"/>
</dbReference>
<evidence type="ECO:0000259" key="4">
    <source>
        <dbReference type="PROSITE" id="PS50011"/>
    </source>
</evidence>
<dbReference type="PANTHER" id="PTHR24363:SF7">
    <property type="entry name" value="SERINE_THREONINE-PROTEIN KINASE-LIKE PROTEIN E"/>
    <property type="match status" value="1"/>
</dbReference>
<dbReference type="GO" id="GO:0005524">
    <property type="term" value="F:ATP binding"/>
    <property type="evidence" value="ECO:0007669"/>
    <property type="project" value="UniProtKB-KW"/>
</dbReference>
<dbReference type="eggNOG" id="COG0515">
    <property type="taxonomic scope" value="Bacteria"/>
</dbReference>